<name>A0AAD4BYX9_BOLED</name>
<gene>
    <name evidence="1" type="ORF">L210DRAFT_3534826</name>
</gene>
<dbReference type="AlphaFoldDB" id="A0AAD4BYX9"/>
<accession>A0AAD4BYX9</accession>
<proteinExistence type="predicted"/>
<comment type="caution">
    <text evidence="1">The sequence shown here is derived from an EMBL/GenBank/DDBJ whole genome shotgun (WGS) entry which is preliminary data.</text>
</comment>
<keyword evidence="2" id="KW-1185">Reference proteome</keyword>
<dbReference type="Proteomes" id="UP001194468">
    <property type="component" value="Unassembled WGS sequence"/>
</dbReference>
<reference evidence="1" key="1">
    <citation type="submission" date="2019-10" db="EMBL/GenBank/DDBJ databases">
        <authorList>
            <consortium name="DOE Joint Genome Institute"/>
            <person name="Kuo A."/>
            <person name="Miyauchi S."/>
            <person name="Kiss E."/>
            <person name="Drula E."/>
            <person name="Kohler A."/>
            <person name="Sanchez-Garcia M."/>
            <person name="Andreopoulos B."/>
            <person name="Barry K.W."/>
            <person name="Bonito G."/>
            <person name="Buee M."/>
            <person name="Carver A."/>
            <person name="Chen C."/>
            <person name="Cichocki N."/>
            <person name="Clum A."/>
            <person name="Culley D."/>
            <person name="Crous P.W."/>
            <person name="Fauchery L."/>
            <person name="Girlanda M."/>
            <person name="Hayes R."/>
            <person name="Keri Z."/>
            <person name="LaButti K."/>
            <person name="Lipzen A."/>
            <person name="Lombard V."/>
            <person name="Magnuson J."/>
            <person name="Maillard F."/>
            <person name="Morin E."/>
            <person name="Murat C."/>
            <person name="Nolan M."/>
            <person name="Ohm R."/>
            <person name="Pangilinan J."/>
            <person name="Pereira M."/>
            <person name="Perotto S."/>
            <person name="Peter M."/>
            <person name="Riley R."/>
            <person name="Sitrit Y."/>
            <person name="Stielow B."/>
            <person name="Szollosi G."/>
            <person name="Zifcakova L."/>
            <person name="Stursova M."/>
            <person name="Spatafora J.W."/>
            <person name="Tedersoo L."/>
            <person name="Vaario L.-M."/>
            <person name="Yamada A."/>
            <person name="Yan M."/>
            <person name="Wang P."/>
            <person name="Xu J."/>
            <person name="Bruns T."/>
            <person name="Baldrian P."/>
            <person name="Vilgalys R."/>
            <person name="Henrissat B."/>
            <person name="Grigoriev I.V."/>
            <person name="Hibbett D."/>
            <person name="Nagy L.G."/>
            <person name="Martin F.M."/>
        </authorList>
    </citation>
    <scope>NUCLEOTIDE SEQUENCE</scope>
    <source>
        <strain evidence="1">BED1</strain>
    </source>
</reference>
<evidence type="ECO:0000313" key="2">
    <source>
        <dbReference type="Proteomes" id="UP001194468"/>
    </source>
</evidence>
<protein>
    <submittedName>
        <fullName evidence="1">Uncharacterized protein</fullName>
    </submittedName>
</protein>
<dbReference type="EMBL" id="WHUW01000008">
    <property type="protein sequence ID" value="KAF8443099.1"/>
    <property type="molecule type" value="Genomic_DNA"/>
</dbReference>
<evidence type="ECO:0000313" key="1">
    <source>
        <dbReference type="EMBL" id="KAF8443099.1"/>
    </source>
</evidence>
<sequence>MWARLKMKWASNLWSAQLGMISSHTITSYIAFPLVPDTIQCTNESGNARTKACRSCFMVRVLHFSLGGCIGR</sequence>
<organism evidence="1 2">
    <name type="scientific">Boletus edulis BED1</name>
    <dbReference type="NCBI Taxonomy" id="1328754"/>
    <lineage>
        <taxon>Eukaryota</taxon>
        <taxon>Fungi</taxon>
        <taxon>Dikarya</taxon>
        <taxon>Basidiomycota</taxon>
        <taxon>Agaricomycotina</taxon>
        <taxon>Agaricomycetes</taxon>
        <taxon>Agaricomycetidae</taxon>
        <taxon>Boletales</taxon>
        <taxon>Boletineae</taxon>
        <taxon>Boletaceae</taxon>
        <taxon>Boletoideae</taxon>
        <taxon>Boletus</taxon>
    </lineage>
</organism>
<reference evidence="1" key="2">
    <citation type="journal article" date="2020" name="Nat. Commun.">
        <title>Large-scale genome sequencing of mycorrhizal fungi provides insights into the early evolution of symbiotic traits.</title>
        <authorList>
            <person name="Miyauchi S."/>
            <person name="Kiss E."/>
            <person name="Kuo A."/>
            <person name="Drula E."/>
            <person name="Kohler A."/>
            <person name="Sanchez-Garcia M."/>
            <person name="Morin E."/>
            <person name="Andreopoulos B."/>
            <person name="Barry K.W."/>
            <person name="Bonito G."/>
            <person name="Buee M."/>
            <person name="Carver A."/>
            <person name="Chen C."/>
            <person name="Cichocki N."/>
            <person name="Clum A."/>
            <person name="Culley D."/>
            <person name="Crous P.W."/>
            <person name="Fauchery L."/>
            <person name="Girlanda M."/>
            <person name="Hayes R.D."/>
            <person name="Keri Z."/>
            <person name="LaButti K."/>
            <person name="Lipzen A."/>
            <person name="Lombard V."/>
            <person name="Magnuson J."/>
            <person name="Maillard F."/>
            <person name="Murat C."/>
            <person name="Nolan M."/>
            <person name="Ohm R.A."/>
            <person name="Pangilinan J."/>
            <person name="Pereira M.F."/>
            <person name="Perotto S."/>
            <person name="Peter M."/>
            <person name="Pfister S."/>
            <person name="Riley R."/>
            <person name="Sitrit Y."/>
            <person name="Stielow J.B."/>
            <person name="Szollosi G."/>
            <person name="Zifcakova L."/>
            <person name="Stursova M."/>
            <person name="Spatafora J.W."/>
            <person name="Tedersoo L."/>
            <person name="Vaario L.M."/>
            <person name="Yamada A."/>
            <person name="Yan M."/>
            <person name="Wang P."/>
            <person name="Xu J."/>
            <person name="Bruns T."/>
            <person name="Baldrian P."/>
            <person name="Vilgalys R."/>
            <person name="Dunand C."/>
            <person name="Henrissat B."/>
            <person name="Grigoriev I.V."/>
            <person name="Hibbett D."/>
            <person name="Nagy L.G."/>
            <person name="Martin F.M."/>
        </authorList>
    </citation>
    <scope>NUCLEOTIDE SEQUENCE</scope>
    <source>
        <strain evidence="1">BED1</strain>
    </source>
</reference>